<organism evidence="2 3">
    <name type="scientific">Micromonospora zingiberis</name>
    <dbReference type="NCBI Taxonomy" id="2053011"/>
    <lineage>
        <taxon>Bacteria</taxon>
        <taxon>Bacillati</taxon>
        <taxon>Actinomycetota</taxon>
        <taxon>Actinomycetes</taxon>
        <taxon>Micromonosporales</taxon>
        <taxon>Micromonosporaceae</taxon>
        <taxon>Micromonospora</taxon>
    </lineage>
</organism>
<dbReference type="EMBL" id="SJJR01000013">
    <property type="protein sequence ID" value="TCB95637.1"/>
    <property type="molecule type" value="Genomic_DNA"/>
</dbReference>
<protein>
    <submittedName>
        <fullName evidence="2">DNA mismatch repair protein MutL</fullName>
    </submittedName>
</protein>
<reference evidence="2 3" key="1">
    <citation type="submission" date="2019-02" db="EMBL/GenBank/DDBJ databases">
        <title>Jishengella sp. nov., isolated from a root of Zingiber montanum.</title>
        <authorList>
            <person name="Kuncharoen N."/>
            <person name="Kudo T."/>
            <person name="Masahiro Y."/>
            <person name="Ohkuma M."/>
            <person name="Tanasupawat S."/>
        </authorList>
    </citation>
    <scope>NUCLEOTIDE SEQUENCE [LARGE SCALE GENOMIC DNA]</scope>
    <source>
        <strain evidence="2 3">PLAI 1-1</strain>
    </source>
</reference>
<dbReference type="Proteomes" id="UP000292274">
    <property type="component" value="Unassembled WGS sequence"/>
</dbReference>
<sequence>MRSSWWAPLVGWCVATASSIVLASMAILPVLRAPVVEDRALSQLPSAELPSLPTPLPSSTIAPVDPAPTTSRPAPRPTTSETTAPAATASSRPATRPSRSTTPTATIEDGWTVTTGTDGVRSYVRSFRVAGGQAVIRMTSAGVVELVTATPADGYAVQTVQNSPDNMAVYFNGNRNFIVHAIWWDDRPFVQVSEVGG</sequence>
<keyword evidence="3" id="KW-1185">Reference proteome</keyword>
<evidence type="ECO:0000313" key="3">
    <source>
        <dbReference type="Proteomes" id="UP000292274"/>
    </source>
</evidence>
<dbReference type="OrthoDB" id="3292578at2"/>
<name>A0A4R0GG89_9ACTN</name>
<gene>
    <name evidence="2" type="ORF">E0H26_19455</name>
</gene>
<proteinExistence type="predicted"/>
<feature type="region of interest" description="Disordered" evidence="1">
    <location>
        <begin position="48"/>
        <end position="111"/>
    </location>
</feature>
<dbReference type="AlphaFoldDB" id="A0A4R0GG89"/>
<comment type="caution">
    <text evidence="2">The sequence shown here is derived from an EMBL/GenBank/DDBJ whole genome shotgun (WGS) entry which is preliminary data.</text>
</comment>
<accession>A0A4R0GG89</accession>
<evidence type="ECO:0000313" key="2">
    <source>
        <dbReference type="EMBL" id="TCB95637.1"/>
    </source>
</evidence>
<evidence type="ECO:0000256" key="1">
    <source>
        <dbReference type="SAM" id="MobiDB-lite"/>
    </source>
</evidence>